<evidence type="ECO:0008006" key="3">
    <source>
        <dbReference type="Google" id="ProtNLM"/>
    </source>
</evidence>
<dbReference type="Proteomes" id="UP001501126">
    <property type="component" value="Unassembled WGS sequence"/>
</dbReference>
<comment type="caution">
    <text evidence="1">The sequence shown here is derived from an EMBL/GenBank/DDBJ whole genome shotgun (WGS) entry which is preliminary data.</text>
</comment>
<accession>A0ABN1ML33</accession>
<dbReference type="RefSeq" id="WP_343783832.1">
    <property type="nucleotide sequence ID" value="NZ_BAAAFH010000001.1"/>
</dbReference>
<proteinExistence type="predicted"/>
<dbReference type="EMBL" id="BAAAFH010000001">
    <property type="protein sequence ID" value="GAA0873621.1"/>
    <property type="molecule type" value="Genomic_DNA"/>
</dbReference>
<keyword evidence="2" id="KW-1185">Reference proteome</keyword>
<name>A0ABN1ML33_9FLAO</name>
<organism evidence="1 2">
    <name type="scientific">Wandonia haliotis</name>
    <dbReference type="NCBI Taxonomy" id="574963"/>
    <lineage>
        <taxon>Bacteria</taxon>
        <taxon>Pseudomonadati</taxon>
        <taxon>Bacteroidota</taxon>
        <taxon>Flavobacteriia</taxon>
        <taxon>Flavobacteriales</taxon>
        <taxon>Crocinitomicaceae</taxon>
        <taxon>Wandonia</taxon>
    </lineage>
</organism>
<protein>
    <recommendedName>
        <fullName evidence="3">GHKL domain-containing protein</fullName>
    </recommendedName>
</protein>
<sequence>MDESGHLWFTCTNSFSEQSNTNDLSKGIGLENVRKRLDLLYPAAYELDICAKEEWYKVDLRLDLKKGKE</sequence>
<gene>
    <name evidence="1" type="ORF">GCM10009118_00290</name>
</gene>
<evidence type="ECO:0000313" key="2">
    <source>
        <dbReference type="Proteomes" id="UP001501126"/>
    </source>
</evidence>
<evidence type="ECO:0000313" key="1">
    <source>
        <dbReference type="EMBL" id="GAA0873621.1"/>
    </source>
</evidence>
<reference evidence="1 2" key="1">
    <citation type="journal article" date="2019" name="Int. J. Syst. Evol. Microbiol.">
        <title>The Global Catalogue of Microorganisms (GCM) 10K type strain sequencing project: providing services to taxonomists for standard genome sequencing and annotation.</title>
        <authorList>
            <consortium name="The Broad Institute Genomics Platform"/>
            <consortium name="The Broad Institute Genome Sequencing Center for Infectious Disease"/>
            <person name="Wu L."/>
            <person name="Ma J."/>
        </authorList>
    </citation>
    <scope>NUCLEOTIDE SEQUENCE [LARGE SCALE GENOMIC DNA]</scope>
    <source>
        <strain evidence="1 2">JCM 16083</strain>
    </source>
</reference>